<feature type="signal peptide" evidence="1">
    <location>
        <begin position="1"/>
        <end position="18"/>
    </location>
</feature>
<dbReference type="OrthoDB" id="430044at2759"/>
<reference evidence="3" key="1">
    <citation type="submission" date="2025-08" db="UniProtKB">
        <authorList>
            <consortium name="Ensembl"/>
        </authorList>
    </citation>
    <scope>IDENTIFICATION</scope>
</reference>
<feature type="domain" description="VWFC" evidence="2">
    <location>
        <begin position="8"/>
        <end position="75"/>
    </location>
</feature>
<keyword evidence="4" id="KW-1185">Reference proteome</keyword>
<dbReference type="PROSITE" id="PS50184">
    <property type="entry name" value="VWFC_2"/>
    <property type="match status" value="3"/>
</dbReference>
<feature type="domain" description="VWFC" evidence="2">
    <location>
        <begin position="144"/>
        <end position="204"/>
    </location>
</feature>
<feature type="chain" id="PRO_5034806205" description="VWFC domain-containing protein" evidence="1">
    <location>
        <begin position="19"/>
        <end position="323"/>
    </location>
</feature>
<evidence type="ECO:0000313" key="4">
    <source>
        <dbReference type="Proteomes" id="UP000694560"/>
    </source>
</evidence>
<dbReference type="PROSITE" id="PS01208">
    <property type="entry name" value="VWFC_1"/>
    <property type="match status" value="3"/>
</dbReference>
<dbReference type="Gene3D" id="2.10.70.10">
    <property type="entry name" value="Complement Module, domain 1"/>
    <property type="match status" value="2"/>
</dbReference>
<dbReference type="PANTHER" id="PTHR46439:SF1">
    <property type="entry name" value="CYSTEINE-RICH MOTOR NEURON 1 PROTEIN"/>
    <property type="match status" value="1"/>
</dbReference>
<evidence type="ECO:0000256" key="1">
    <source>
        <dbReference type="SAM" id="SignalP"/>
    </source>
</evidence>
<dbReference type="GO" id="GO:0005886">
    <property type="term" value="C:plasma membrane"/>
    <property type="evidence" value="ECO:0007669"/>
    <property type="project" value="TreeGrafter"/>
</dbReference>
<feature type="domain" description="VWFC" evidence="2">
    <location>
        <begin position="80"/>
        <end position="140"/>
    </location>
</feature>
<accession>A0A8C5X6E5</accession>
<dbReference type="PANTHER" id="PTHR46439">
    <property type="entry name" value="CYSTEINE-RICH MOTOR NEURON 1 PROTEIN"/>
    <property type="match status" value="1"/>
</dbReference>
<evidence type="ECO:0000259" key="2">
    <source>
        <dbReference type="PROSITE" id="PS50184"/>
    </source>
</evidence>
<name>A0A8C5X6E5_9PASS</name>
<reference evidence="3" key="2">
    <citation type="submission" date="2025-09" db="UniProtKB">
        <authorList>
            <consortium name="Ensembl"/>
        </authorList>
    </citation>
    <scope>IDENTIFICATION</scope>
</reference>
<dbReference type="Pfam" id="PF00093">
    <property type="entry name" value="VWC"/>
    <property type="match status" value="4"/>
</dbReference>
<dbReference type="Gene3D" id="6.20.200.20">
    <property type="match status" value="2"/>
</dbReference>
<dbReference type="InterPro" id="IPR052624">
    <property type="entry name" value="CRIM1"/>
</dbReference>
<dbReference type="Proteomes" id="UP000694560">
    <property type="component" value="Unplaced"/>
</dbReference>
<dbReference type="InterPro" id="IPR001007">
    <property type="entry name" value="VWF_dom"/>
</dbReference>
<dbReference type="Ensembl" id="ENSMCST00000014605.1">
    <property type="protein sequence ID" value="ENSMCSP00000014238.1"/>
    <property type="gene ID" value="ENSMCSG00000010059.1"/>
</dbReference>
<sequence>SLFILGLMTCLALHGSHFQLYLQDNTSWKPDSCQDCRCRSGVVTCEPTLCKPPQCDFQKGEVLQIASNKCCPKCASRAEGFCQHEGQTHSHGTQWASSGCVQCSCAHGKVTCSPRSCPALTCAQGELQDTAQGSCCPKCVGPGEPCSFDGRVFQDGEGWSLGRCSRCVCRDGATQCSTASCQPLLCSQGENKVRRPGKCCEECVPSKGSCLDGSTIRYHGEMWNSSHCDFCVCQEGQITCRGAECAKVDCAKTLEEPALVLWNPLKTLSQGRGANLEFLMQVCTVGFHCKANQCESVTDLSWIPSHAVSVCCNVELDTQRIPW</sequence>
<dbReference type="SUPFAM" id="SSF57603">
    <property type="entry name" value="FnI-like domain"/>
    <property type="match status" value="4"/>
</dbReference>
<proteinExistence type="predicted"/>
<protein>
    <recommendedName>
        <fullName evidence="2">VWFC domain-containing protein</fullName>
    </recommendedName>
</protein>
<dbReference type="AlphaFoldDB" id="A0A8C5X6E5"/>
<keyword evidence="1" id="KW-0732">Signal</keyword>
<organism evidence="3 4">
    <name type="scientific">Malurus cyaneus samueli</name>
    <dbReference type="NCBI Taxonomy" id="2593467"/>
    <lineage>
        <taxon>Eukaryota</taxon>
        <taxon>Metazoa</taxon>
        <taxon>Chordata</taxon>
        <taxon>Craniata</taxon>
        <taxon>Vertebrata</taxon>
        <taxon>Euteleostomi</taxon>
        <taxon>Archelosauria</taxon>
        <taxon>Archosauria</taxon>
        <taxon>Dinosauria</taxon>
        <taxon>Saurischia</taxon>
        <taxon>Theropoda</taxon>
        <taxon>Coelurosauria</taxon>
        <taxon>Aves</taxon>
        <taxon>Neognathae</taxon>
        <taxon>Neoaves</taxon>
        <taxon>Telluraves</taxon>
        <taxon>Australaves</taxon>
        <taxon>Passeriformes</taxon>
        <taxon>Meliphagoidea</taxon>
        <taxon>Maluridae</taxon>
        <taxon>Malurus</taxon>
    </lineage>
</organism>
<evidence type="ECO:0000313" key="3">
    <source>
        <dbReference type="Ensembl" id="ENSMCSP00000014238.1"/>
    </source>
</evidence>
<dbReference type="SMART" id="SM00214">
    <property type="entry name" value="VWC"/>
    <property type="match status" value="4"/>
</dbReference>